<dbReference type="AlphaFoldDB" id="A0A023DGF9"/>
<comment type="caution">
    <text evidence="2">The sequence shown here is derived from an EMBL/GenBank/DDBJ whole genome shotgun (WGS) entry which is preliminary data.</text>
</comment>
<evidence type="ECO:0000313" key="3">
    <source>
        <dbReference type="Proteomes" id="UP000023561"/>
    </source>
</evidence>
<keyword evidence="3" id="KW-1185">Reference proteome</keyword>
<keyword evidence="1" id="KW-1133">Transmembrane helix</keyword>
<evidence type="ECO:0000256" key="1">
    <source>
        <dbReference type="SAM" id="Phobius"/>
    </source>
</evidence>
<organism evidence="2 3">
    <name type="scientific">Parageobacillus caldoxylosilyticus NBRC 107762</name>
    <dbReference type="NCBI Taxonomy" id="1220594"/>
    <lineage>
        <taxon>Bacteria</taxon>
        <taxon>Bacillati</taxon>
        <taxon>Bacillota</taxon>
        <taxon>Bacilli</taxon>
        <taxon>Bacillales</taxon>
        <taxon>Anoxybacillaceae</taxon>
        <taxon>Saccharococcus</taxon>
    </lineage>
</organism>
<keyword evidence="1" id="KW-0812">Transmembrane</keyword>
<dbReference type="Proteomes" id="UP000023561">
    <property type="component" value="Unassembled WGS sequence"/>
</dbReference>
<feature type="transmembrane region" description="Helical" evidence="1">
    <location>
        <begin position="32"/>
        <end position="53"/>
    </location>
</feature>
<sequence>MIIVKQNDILFYLVGGAIFGFLFGTIPDEAVFIISTLLGGILAVLVGIFRELLNISKQLEEKKGMTHQGQNSVEPIQDPEKIREMKEYFYISKRQRTIC</sequence>
<evidence type="ECO:0000313" key="2">
    <source>
        <dbReference type="EMBL" id="GAJ40323.1"/>
    </source>
</evidence>
<protein>
    <submittedName>
        <fullName evidence="2">Uncharacterized protein</fullName>
    </submittedName>
</protein>
<reference evidence="2 3" key="1">
    <citation type="submission" date="2014-04" db="EMBL/GenBank/DDBJ databases">
        <title>Whole genome shotgun sequence of Geobacillus caldoxylosilyticus NBRC 107762.</title>
        <authorList>
            <person name="Hosoyama A."/>
            <person name="Hosoyama Y."/>
            <person name="Katano-Makiyama Y."/>
            <person name="Tsuchikane K."/>
            <person name="Ohji S."/>
            <person name="Ichikawa N."/>
            <person name="Yamazoe A."/>
            <person name="Fujita N."/>
        </authorList>
    </citation>
    <scope>NUCLEOTIDE SEQUENCE [LARGE SCALE GENOMIC DNA]</scope>
    <source>
        <strain evidence="2 3">NBRC 107762</strain>
    </source>
</reference>
<keyword evidence="1" id="KW-0472">Membrane</keyword>
<proteinExistence type="predicted"/>
<dbReference type="EMBL" id="BAWO01000039">
    <property type="protein sequence ID" value="GAJ40323.1"/>
    <property type="molecule type" value="Genomic_DNA"/>
</dbReference>
<feature type="transmembrane region" description="Helical" evidence="1">
    <location>
        <begin position="9"/>
        <end position="26"/>
    </location>
</feature>
<name>A0A023DGF9_9BACL</name>
<accession>A0A023DGF9</accession>
<gene>
    <name evidence="2" type="ORF">GCA01S_039_00050</name>
</gene>